<evidence type="ECO:0000313" key="3">
    <source>
        <dbReference type="Proteomes" id="UP000053433"/>
    </source>
</evidence>
<gene>
    <name evidence="2" type="ORF">ASJ35_01505</name>
</gene>
<dbReference type="Pfam" id="PF12687">
    <property type="entry name" value="DUF3801"/>
    <property type="match status" value="1"/>
</dbReference>
<evidence type="ECO:0000256" key="1">
    <source>
        <dbReference type="SAM" id="MobiDB-lite"/>
    </source>
</evidence>
<reference evidence="2 3" key="1">
    <citation type="submission" date="2015-10" db="EMBL/GenBank/DDBJ databases">
        <title>A novel member of the family Ruminococcaceae isolated from human faeces.</title>
        <authorList>
            <person name="Shkoporov A.N."/>
            <person name="Chaplin A.V."/>
            <person name="Motuzova O.V."/>
            <person name="Kafarskaia L.I."/>
            <person name="Efimov B.A."/>
        </authorList>
    </citation>
    <scope>NUCLEOTIDE SEQUENCE [LARGE SCALE GENOMIC DNA]</scope>
    <source>
        <strain evidence="2 3">668</strain>
    </source>
</reference>
<feature type="region of interest" description="Disordered" evidence="1">
    <location>
        <begin position="128"/>
        <end position="158"/>
    </location>
</feature>
<proteinExistence type="predicted"/>
<evidence type="ECO:0008006" key="4">
    <source>
        <dbReference type="Google" id="ProtNLM"/>
    </source>
</evidence>
<name>A0A0W7TVX9_9FIRM</name>
<evidence type="ECO:0000313" key="2">
    <source>
        <dbReference type="EMBL" id="KUE77975.1"/>
    </source>
</evidence>
<dbReference type="Proteomes" id="UP000053433">
    <property type="component" value="Unassembled WGS sequence"/>
</dbReference>
<sequence>MEEDISRRTVAVSVRASKLTARSLAYVVAAVGRKIAKEHRARQTPHGKQTVKQLMRHGVSTNSLELSGDTKSFDRVARKWNVDYAFYKTGPDKYLLFFKAGQADAMTACFSEYSQKVLNKSKSRRIPIRDQIKRAGDQLTREKPKQRERVKEAVHENR</sequence>
<accession>A0A0W7TVX9</accession>
<dbReference type="InterPro" id="IPR024234">
    <property type="entry name" value="DUF3801"/>
</dbReference>
<organism evidence="2 3">
    <name type="scientific">Ruthenibacterium lactatiformans</name>
    <dbReference type="NCBI Taxonomy" id="1550024"/>
    <lineage>
        <taxon>Bacteria</taxon>
        <taxon>Bacillati</taxon>
        <taxon>Bacillota</taxon>
        <taxon>Clostridia</taxon>
        <taxon>Eubacteriales</taxon>
        <taxon>Oscillospiraceae</taxon>
        <taxon>Ruthenibacterium</taxon>
    </lineage>
</organism>
<dbReference type="AlphaFoldDB" id="A0A0W7TVX9"/>
<dbReference type="EMBL" id="LMUA01000001">
    <property type="protein sequence ID" value="KUE77975.1"/>
    <property type="molecule type" value="Genomic_DNA"/>
</dbReference>
<protein>
    <recommendedName>
        <fullName evidence="4">PcfB family protein</fullName>
    </recommendedName>
</protein>
<comment type="caution">
    <text evidence="2">The sequence shown here is derived from an EMBL/GenBank/DDBJ whole genome shotgun (WGS) entry which is preliminary data.</text>
</comment>